<feature type="transmembrane region" description="Helical" evidence="4">
    <location>
        <begin position="6"/>
        <end position="25"/>
    </location>
</feature>
<evidence type="ECO:0000256" key="2">
    <source>
        <dbReference type="ARBA" id="ARBA00022676"/>
    </source>
</evidence>
<dbReference type="Gene3D" id="3.90.550.10">
    <property type="entry name" value="Spore Coat Polysaccharide Biosynthesis Protein SpsA, Chain A"/>
    <property type="match status" value="1"/>
</dbReference>
<feature type="transmembrane region" description="Helical" evidence="4">
    <location>
        <begin position="334"/>
        <end position="351"/>
    </location>
</feature>
<dbReference type="PANTHER" id="PTHR43630:SF1">
    <property type="entry name" value="POLY-BETA-1,6-N-ACETYL-D-GLUCOSAMINE SYNTHASE"/>
    <property type="match status" value="1"/>
</dbReference>
<feature type="transmembrane region" description="Helical" evidence="4">
    <location>
        <begin position="275"/>
        <end position="302"/>
    </location>
</feature>
<keyword evidence="3 6" id="KW-0808">Transferase</keyword>
<dbReference type="CDD" id="cd04192">
    <property type="entry name" value="GT_2_like_e"/>
    <property type="match status" value="1"/>
</dbReference>
<dbReference type="eggNOG" id="COG1215">
    <property type="taxonomic scope" value="Bacteria"/>
</dbReference>
<evidence type="ECO:0000256" key="1">
    <source>
        <dbReference type="ARBA" id="ARBA00006739"/>
    </source>
</evidence>
<dbReference type="AlphaFoldDB" id="A3XKK8"/>
<gene>
    <name evidence="6" type="ORF">MED217_02135</name>
</gene>
<feature type="transmembrane region" description="Helical" evidence="4">
    <location>
        <begin position="308"/>
        <end position="327"/>
    </location>
</feature>
<dbReference type="RefSeq" id="WP_009778822.1">
    <property type="nucleotide sequence ID" value="NZ_CH672395.1"/>
</dbReference>
<comment type="similarity">
    <text evidence="1">Belongs to the glycosyltransferase 2 family.</text>
</comment>
<evidence type="ECO:0000313" key="6">
    <source>
        <dbReference type="EMBL" id="EAQ49911.1"/>
    </source>
</evidence>
<protein>
    <submittedName>
        <fullName evidence="6">Putative transmembrane glycosyltransferase</fullName>
    </submittedName>
</protein>
<name>A3XKK8_LEEBM</name>
<proteinExistence type="inferred from homology"/>
<dbReference type="Proteomes" id="UP000001601">
    <property type="component" value="Unassembled WGS sequence"/>
</dbReference>
<keyword evidence="2" id="KW-0328">Glycosyltransferase</keyword>
<comment type="caution">
    <text evidence="6">The sequence shown here is derived from an EMBL/GenBank/DDBJ whole genome shotgun (WGS) entry which is preliminary data.</text>
</comment>
<evidence type="ECO:0000256" key="3">
    <source>
        <dbReference type="ARBA" id="ARBA00022679"/>
    </source>
</evidence>
<dbReference type="GO" id="GO:0016757">
    <property type="term" value="F:glycosyltransferase activity"/>
    <property type="evidence" value="ECO:0007669"/>
    <property type="project" value="UniProtKB-KW"/>
</dbReference>
<feature type="domain" description="Glycosyltransferase 2-like" evidence="5">
    <location>
        <begin position="41"/>
        <end position="175"/>
    </location>
</feature>
<dbReference type="InterPro" id="IPR001173">
    <property type="entry name" value="Glyco_trans_2-like"/>
</dbReference>
<dbReference type="EMBL" id="AANC01000003">
    <property type="protein sequence ID" value="EAQ49911.1"/>
    <property type="molecule type" value="Genomic_DNA"/>
</dbReference>
<reference evidence="6 7" key="1">
    <citation type="journal article" date="2007" name="Nature">
        <title>Light stimulates growth of proteorhodopsin-containing marine Flavobacteria.</title>
        <authorList>
            <person name="Gomez-Consarnau L."/>
            <person name="Gonzalez J.M."/>
            <person name="Coll-Llado M."/>
            <person name="Gourdon P."/>
            <person name="Pascher T."/>
            <person name="Neutze R."/>
            <person name="Pedros-Alio C."/>
            <person name="Pinhassi J."/>
        </authorList>
    </citation>
    <scope>NUCLEOTIDE SEQUENCE [LARGE SCALE GENOMIC DNA]</scope>
    <source>
        <strain evidence="6 7">MED217</strain>
    </source>
</reference>
<keyword evidence="4" id="KW-1133">Transmembrane helix</keyword>
<sequence>MTLIAVFIVLYVLLILAHIYGFLILKGASTRSENSAHTHFSVLIPFRNEAENLPRLLHSIEQLYYPKTHFEVLLIDDESSDASVQIIEAFRQHTQLQLRIIENRRESASPKKDALNAGIKNASYEWIVTTDADCVVPENWLHCFDQKIQKEQPLFIAGPVSFFTQQGLLYRFQQLDFLSLQGATLGSFGLKQAFMCNGANLAFAKTEFLELKGYAQNDHLASGDDVFLLQKFLKAYPDRVAYLKQKEALILTQAQSSWKHLFNQRKRWAAKASAYTSYFALSTAFLVFFGNLSTILSVFYWAELGPLVVLKLAVDFVLIYLTARLFNQTGTLKNYVWVALLYPFITVYIALTSQLKSFEWKGRSFKK</sequence>
<accession>A3XKK8</accession>
<evidence type="ECO:0000313" key="7">
    <source>
        <dbReference type="Proteomes" id="UP000001601"/>
    </source>
</evidence>
<organism evidence="6 7">
    <name type="scientific">Leeuwenhoekiella blandensis (strain CECT 7118 / CCUG 51940 / KCTC 22103 / MED217)</name>
    <name type="common">Flavobacterium sp. (strain MED217)</name>
    <dbReference type="NCBI Taxonomy" id="398720"/>
    <lineage>
        <taxon>Bacteria</taxon>
        <taxon>Pseudomonadati</taxon>
        <taxon>Bacteroidota</taxon>
        <taxon>Flavobacteriia</taxon>
        <taxon>Flavobacteriales</taxon>
        <taxon>Flavobacteriaceae</taxon>
        <taxon>Leeuwenhoekiella</taxon>
    </lineage>
</organism>
<dbReference type="InterPro" id="IPR029044">
    <property type="entry name" value="Nucleotide-diphossugar_trans"/>
</dbReference>
<keyword evidence="4" id="KW-0472">Membrane</keyword>
<dbReference type="STRING" id="398720.MED217_02135"/>
<dbReference type="SUPFAM" id="SSF53448">
    <property type="entry name" value="Nucleotide-diphospho-sugar transferases"/>
    <property type="match status" value="1"/>
</dbReference>
<evidence type="ECO:0000259" key="5">
    <source>
        <dbReference type="Pfam" id="PF00535"/>
    </source>
</evidence>
<keyword evidence="4 6" id="KW-0812">Transmembrane</keyword>
<dbReference type="Pfam" id="PF00535">
    <property type="entry name" value="Glycos_transf_2"/>
    <property type="match status" value="1"/>
</dbReference>
<dbReference type="PANTHER" id="PTHR43630">
    <property type="entry name" value="POLY-BETA-1,6-N-ACETYL-D-GLUCOSAMINE SYNTHASE"/>
    <property type="match status" value="1"/>
</dbReference>
<dbReference type="HOGENOM" id="CLU_055604_1_0_10"/>
<keyword evidence="7" id="KW-1185">Reference proteome</keyword>
<evidence type="ECO:0000256" key="4">
    <source>
        <dbReference type="SAM" id="Phobius"/>
    </source>
</evidence>